<dbReference type="GO" id="GO:0009431">
    <property type="term" value="C:bacterial-type flagellum basal body, MS ring"/>
    <property type="evidence" value="ECO:0007669"/>
    <property type="project" value="InterPro"/>
</dbReference>
<dbReference type="PANTHER" id="PTHR30046">
    <property type="entry name" value="FLAGELLAR M-RING PROTEIN"/>
    <property type="match status" value="1"/>
</dbReference>
<evidence type="ECO:0000313" key="14">
    <source>
        <dbReference type="EMBL" id="GCE78291.1"/>
    </source>
</evidence>
<keyword evidence="14" id="KW-0282">Flagellum</keyword>
<comment type="function">
    <text evidence="9">The M ring may be actively involved in energy transduction.</text>
</comment>
<keyword evidence="4" id="KW-1003">Cell membrane</keyword>
<evidence type="ECO:0000256" key="3">
    <source>
        <dbReference type="ARBA" id="ARBA00007971"/>
    </source>
</evidence>
<feature type="region of interest" description="Disordered" evidence="10">
    <location>
        <begin position="269"/>
        <end position="352"/>
    </location>
</feature>
<name>A0A402DVW6_9CELL</name>
<keyword evidence="7 11" id="KW-0472">Membrane</keyword>
<dbReference type="InterPro" id="IPR045851">
    <property type="entry name" value="AMP-bd_C_sf"/>
</dbReference>
<dbReference type="PANTHER" id="PTHR30046:SF0">
    <property type="entry name" value="FLAGELLAR M-RING PROTEIN"/>
    <property type="match status" value="1"/>
</dbReference>
<dbReference type="AlphaFoldDB" id="A0A402DVW6"/>
<keyword evidence="14" id="KW-0966">Cell projection</keyword>
<dbReference type="InterPro" id="IPR043427">
    <property type="entry name" value="YscJ/FliF"/>
</dbReference>
<evidence type="ECO:0000259" key="12">
    <source>
        <dbReference type="Pfam" id="PF01514"/>
    </source>
</evidence>
<dbReference type="EMBL" id="BIMR01000362">
    <property type="protein sequence ID" value="GCE78291.1"/>
    <property type="molecule type" value="Genomic_DNA"/>
</dbReference>
<dbReference type="GO" id="GO:0003774">
    <property type="term" value="F:cytoskeletal motor activity"/>
    <property type="evidence" value="ECO:0007669"/>
    <property type="project" value="InterPro"/>
</dbReference>
<organism evidence="14 15">
    <name type="scientific">Cellulomonas biazotea</name>
    <dbReference type="NCBI Taxonomy" id="1709"/>
    <lineage>
        <taxon>Bacteria</taxon>
        <taxon>Bacillati</taxon>
        <taxon>Actinomycetota</taxon>
        <taxon>Actinomycetes</taxon>
        <taxon>Micrococcales</taxon>
        <taxon>Cellulomonadaceae</taxon>
        <taxon>Cellulomonas</taxon>
    </lineage>
</organism>
<feature type="transmembrane region" description="Helical" evidence="11">
    <location>
        <begin position="428"/>
        <end position="448"/>
    </location>
</feature>
<keyword evidence="8 9" id="KW-0975">Bacterial flagellum</keyword>
<evidence type="ECO:0000256" key="8">
    <source>
        <dbReference type="ARBA" id="ARBA00023143"/>
    </source>
</evidence>
<evidence type="ECO:0000256" key="1">
    <source>
        <dbReference type="ARBA" id="ARBA00004117"/>
    </source>
</evidence>
<keyword evidence="6 11" id="KW-1133">Transmembrane helix</keyword>
<dbReference type="GO" id="GO:0005886">
    <property type="term" value="C:plasma membrane"/>
    <property type="evidence" value="ECO:0007669"/>
    <property type="project" value="UniProtKB-SubCell"/>
</dbReference>
<evidence type="ECO:0000256" key="6">
    <source>
        <dbReference type="ARBA" id="ARBA00022989"/>
    </source>
</evidence>
<reference evidence="14 15" key="1">
    <citation type="submission" date="2019-01" db="EMBL/GenBank/DDBJ databases">
        <title>Draft genome sequence of Cellulomonas takizawaensis strain TKZ-21.</title>
        <authorList>
            <person name="Yamamura H."/>
            <person name="Hayashi T."/>
            <person name="Hamada M."/>
            <person name="Serisawa Y."/>
            <person name="Matsuyama K."/>
            <person name="Nakagawa Y."/>
            <person name="Otoguro M."/>
            <person name="Yanagida F."/>
            <person name="Hayakawa M."/>
        </authorList>
    </citation>
    <scope>NUCLEOTIDE SEQUENCE [LARGE SCALE GENOMIC DNA]</scope>
    <source>
        <strain evidence="14 15">NBRC12680</strain>
    </source>
</reference>
<evidence type="ECO:0000256" key="2">
    <source>
        <dbReference type="ARBA" id="ARBA00004651"/>
    </source>
</evidence>
<evidence type="ECO:0000256" key="11">
    <source>
        <dbReference type="SAM" id="Phobius"/>
    </source>
</evidence>
<dbReference type="NCBIfam" id="TIGR00206">
    <property type="entry name" value="fliF"/>
    <property type="match status" value="1"/>
</dbReference>
<feature type="compositionally biased region" description="Pro residues" evidence="10">
    <location>
        <begin position="488"/>
        <end position="498"/>
    </location>
</feature>
<sequence length="537" mass="54755">MPAQVQAAVDRLTGTVKQFSIAQRTLGLIGIAVLVLGAVALSSWLSKPTMSPLFSGLSGADASAVVDELTAAGVPYQLVDGGATVLVPESSLYDQRIKLAAAGLPSNADGGGYSLLDSMPMTSSEFQQQTTYQRALEGELARTIGALDGVESASVKLALPEDSVFVSEKADPTASVFVRTRPGTSLSADQIQAVVHLVSAGIDGMKPTDVAVVDATGKVLSAVGTGTTGGAAGQQASDYEARVAASVQALLDRVVGPGKSAVTVTAEVDQSQTDSTVEEFTATPDTPPLASSTTTEQYTGGAASGAAGVLGPDNIQVPNGDGTDGSGSYESSTEDVTNAVNKRTETTTQGPGAIERQSVAVVLDETAAAPIDMVGLRETIAAAAGIDVERGDTIAVQAVPFDTTQAQAADEALAAADEAAKAAEQSSLIRQAAIGGLVLVLLLALAIGMTRRSRKARRTQIDLGQLQPVLTDEQRLALEGIPEDALPELPPGPLPGEPDPVARKRAEITALADDQPAEVADLLRGWLGTSATPAGRR</sequence>
<keyword evidence="15" id="KW-1185">Reference proteome</keyword>
<evidence type="ECO:0000256" key="4">
    <source>
        <dbReference type="ARBA" id="ARBA00022475"/>
    </source>
</evidence>
<feature type="compositionally biased region" description="Polar residues" evidence="10">
    <location>
        <begin position="326"/>
        <end position="350"/>
    </location>
</feature>
<dbReference type="OrthoDB" id="9807026at2"/>
<keyword evidence="5 11" id="KW-0812">Transmembrane</keyword>
<feature type="domain" description="Flagellar M-ring N-terminal" evidence="12">
    <location>
        <begin position="46"/>
        <end position="221"/>
    </location>
</feature>
<accession>A0A402DVW6</accession>
<evidence type="ECO:0000313" key="15">
    <source>
        <dbReference type="Proteomes" id="UP000289954"/>
    </source>
</evidence>
<dbReference type="Pfam" id="PF01514">
    <property type="entry name" value="YscJ_FliF"/>
    <property type="match status" value="1"/>
</dbReference>
<dbReference type="InterPro" id="IPR000067">
    <property type="entry name" value="FlgMring_FliF"/>
</dbReference>
<comment type="subcellular location">
    <subcellularLocation>
        <location evidence="1 9">Bacterial flagellum basal body</location>
    </subcellularLocation>
    <subcellularLocation>
        <location evidence="2">Cell membrane</location>
        <topology evidence="2">Multi-pass membrane protein</topology>
    </subcellularLocation>
</comment>
<feature type="compositionally biased region" description="Polar residues" evidence="10">
    <location>
        <begin position="289"/>
        <end position="298"/>
    </location>
</feature>
<comment type="caution">
    <text evidence="14">The sequence shown here is derived from an EMBL/GenBank/DDBJ whole genome shotgun (WGS) entry which is preliminary data.</text>
</comment>
<dbReference type="PRINTS" id="PR01009">
    <property type="entry name" value="FLGMRINGFLIF"/>
</dbReference>
<dbReference type="Proteomes" id="UP000289954">
    <property type="component" value="Unassembled WGS sequence"/>
</dbReference>
<dbReference type="InterPro" id="IPR013556">
    <property type="entry name" value="Flag_M-ring_C"/>
</dbReference>
<dbReference type="Gene3D" id="3.30.300.30">
    <property type="match status" value="1"/>
</dbReference>
<evidence type="ECO:0000256" key="10">
    <source>
        <dbReference type="SAM" id="MobiDB-lite"/>
    </source>
</evidence>
<evidence type="ECO:0000256" key="5">
    <source>
        <dbReference type="ARBA" id="ARBA00022692"/>
    </source>
</evidence>
<comment type="similarity">
    <text evidence="3 9">Belongs to the FliF family.</text>
</comment>
<feature type="domain" description="Flagellar M-ring C-terminal" evidence="13">
    <location>
        <begin position="251"/>
        <end position="401"/>
    </location>
</feature>
<evidence type="ECO:0000259" key="13">
    <source>
        <dbReference type="Pfam" id="PF08345"/>
    </source>
</evidence>
<evidence type="ECO:0000256" key="9">
    <source>
        <dbReference type="PIRNR" id="PIRNR004862"/>
    </source>
</evidence>
<dbReference type="PIRSF" id="PIRSF004862">
    <property type="entry name" value="FliF"/>
    <property type="match status" value="1"/>
</dbReference>
<dbReference type="RefSeq" id="WP_130782957.1">
    <property type="nucleotide sequence ID" value="NZ_BIMR01000362.1"/>
</dbReference>
<dbReference type="Pfam" id="PF08345">
    <property type="entry name" value="YscJ_FliF_C"/>
    <property type="match status" value="1"/>
</dbReference>
<dbReference type="GO" id="GO:0071973">
    <property type="term" value="P:bacterial-type flagellum-dependent cell motility"/>
    <property type="evidence" value="ECO:0007669"/>
    <property type="project" value="InterPro"/>
</dbReference>
<keyword evidence="14" id="KW-0969">Cilium</keyword>
<proteinExistence type="inferred from homology"/>
<feature type="transmembrane region" description="Helical" evidence="11">
    <location>
        <begin position="26"/>
        <end position="45"/>
    </location>
</feature>
<feature type="region of interest" description="Disordered" evidence="10">
    <location>
        <begin position="483"/>
        <end position="503"/>
    </location>
</feature>
<dbReference type="InterPro" id="IPR006182">
    <property type="entry name" value="FliF_N_dom"/>
</dbReference>
<evidence type="ECO:0000256" key="7">
    <source>
        <dbReference type="ARBA" id="ARBA00023136"/>
    </source>
</evidence>
<protein>
    <recommendedName>
        <fullName evidence="9">Flagellar M-ring protein</fullName>
    </recommendedName>
</protein>
<gene>
    <name evidence="14" type="ORF">CBZ_33470</name>
</gene>